<comment type="caution">
    <text evidence="4">The sequence shown here is derived from an EMBL/GenBank/DDBJ whole genome shotgun (WGS) entry which is preliminary data.</text>
</comment>
<dbReference type="InterPro" id="IPR010730">
    <property type="entry name" value="HET"/>
</dbReference>
<dbReference type="Pfam" id="PF12796">
    <property type="entry name" value="Ank_2"/>
    <property type="match status" value="1"/>
</dbReference>
<keyword evidence="5" id="KW-1185">Reference proteome</keyword>
<dbReference type="Proteomes" id="UP001320420">
    <property type="component" value="Unassembled WGS sequence"/>
</dbReference>
<evidence type="ECO:0000313" key="4">
    <source>
        <dbReference type="EMBL" id="KAK7747636.1"/>
    </source>
</evidence>
<feature type="region of interest" description="Disordered" evidence="2">
    <location>
        <begin position="274"/>
        <end position="299"/>
    </location>
</feature>
<dbReference type="Gene3D" id="1.25.40.20">
    <property type="entry name" value="Ankyrin repeat-containing domain"/>
    <property type="match status" value="1"/>
</dbReference>
<accession>A0AAN9YKN7</accession>
<reference evidence="4 5" key="1">
    <citation type="submission" date="2024-02" db="EMBL/GenBank/DDBJ databases">
        <title>De novo assembly and annotation of 12 fungi associated with fruit tree decline syndrome in Ontario, Canada.</title>
        <authorList>
            <person name="Sulman M."/>
            <person name="Ellouze W."/>
            <person name="Ilyukhin E."/>
        </authorList>
    </citation>
    <scope>NUCLEOTIDE SEQUENCE [LARGE SCALE GENOMIC DNA]</scope>
    <source>
        <strain evidence="4 5">M11/M66-122</strain>
    </source>
</reference>
<evidence type="ECO:0000259" key="3">
    <source>
        <dbReference type="Pfam" id="PF06985"/>
    </source>
</evidence>
<evidence type="ECO:0000256" key="1">
    <source>
        <dbReference type="PROSITE-ProRule" id="PRU00023"/>
    </source>
</evidence>
<name>A0AAN9YKN7_9PEZI</name>
<feature type="region of interest" description="Disordered" evidence="2">
    <location>
        <begin position="57"/>
        <end position="102"/>
    </location>
</feature>
<feature type="repeat" description="ANK" evidence="1">
    <location>
        <begin position="181"/>
        <end position="213"/>
    </location>
</feature>
<organism evidence="4 5">
    <name type="scientific">Diatrype stigma</name>
    <dbReference type="NCBI Taxonomy" id="117547"/>
    <lineage>
        <taxon>Eukaryota</taxon>
        <taxon>Fungi</taxon>
        <taxon>Dikarya</taxon>
        <taxon>Ascomycota</taxon>
        <taxon>Pezizomycotina</taxon>
        <taxon>Sordariomycetes</taxon>
        <taxon>Xylariomycetidae</taxon>
        <taxon>Xylariales</taxon>
        <taxon>Diatrypaceae</taxon>
        <taxon>Diatrype</taxon>
    </lineage>
</organism>
<gene>
    <name evidence="4" type="ORF">SLS62_009047</name>
</gene>
<dbReference type="PANTHER" id="PTHR24148:SF64">
    <property type="entry name" value="HETEROKARYON INCOMPATIBILITY DOMAIN-CONTAINING PROTEIN"/>
    <property type="match status" value="1"/>
</dbReference>
<evidence type="ECO:0000256" key="2">
    <source>
        <dbReference type="SAM" id="MobiDB-lite"/>
    </source>
</evidence>
<feature type="region of interest" description="Disordered" evidence="2">
    <location>
        <begin position="116"/>
        <end position="136"/>
    </location>
</feature>
<dbReference type="SMART" id="SM00248">
    <property type="entry name" value="ANK"/>
    <property type="match status" value="3"/>
</dbReference>
<dbReference type="Pfam" id="PF26639">
    <property type="entry name" value="Het-6_barrel"/>
    <property type="match status" value="1"/>
</dbReference>
<dbReference type="PANTHER" id="PTHR24148">
    <property type="entry name" value="ANKYRIN REPEAT DOMAIN-CONTAINING PROTEIN 39 HOMOLOG-RELATED"/>
    <property type="match status" value="1"/>
</dbReference>
<feature type="compositionally biased region" description="Acidic residues" evidence="2">
    <location>
        <begin position="57"/>
        <end position="79"/>
    </location>
</feature>
<dbReference type="AlphaFoldDB" id="A0AAN9YKN7"/>
<feature type="repeat" description="ANK" evidence="1">
    <location>
        <begin position="214"/>
        <end position="246"/>
    </location>
</feature>
<dbReference type="EMBL" id="JAKJXP020000090">
    <property type="protein sequence ID" value="KAK7747636.1"/>
    <property type="molecule type" value="Genomic_DNA"/>
</dbReference>
<protein>
    <recommendedName>
        <fullName evidence="3">Heterokaryon incompatibility domain-containing protein</fullName>
    </recommendedName>
</protein>
<dbReference type="InterPro" id="IPR002110">
    <property type="entry name" value="Ankyrin_rpt"/>
</dbReference>
<dbReference type="PROSITE" id="PS50088">
    <property type="entry name" value="ANK_REPEAT"/>
    <property type="match status" value="2"/>
</dbReference>
<dbReference type="PROSITE" id="PS50297">
    <property type="entry name" value="ANK_REP_REGION"/>
    <property type="match status" value="1"/>
</dbReference>
<feature type="domain" description="Heterokaryon incompatibility" evidence="3">
    <location>
        <begin position="317"/>
        <end position="464"/>
    </location>
</feature>
<dbReference type="InterPro" id="IPR036770">
    <property type="entry name" value="Ankyrin_rpt-contain_sf"/>
</dbReference>
<proteinExistence type="predicted"/>
<keyword evidence="1" id="KW-0040">ANK repeat</keyword>
<dbReference type="SUPFAM" id="SSF48403">
    <property type="entry name" value="Ankyrin repeat"/>
    <property type="match status" value="1"/>
</dbReference>
<feature type="compositionally biased region" description="Low complexity" evidence="2">
    <location>
        <begin position="80"/>
        <end position="102"/>
    </location>
</feature>
<evidence type="ECO:0000313" key="5">
    <source>
        <dbReference type="Proteomes" id="UP001320420"/>
    </source>
</evidence>
<dbReference type="InterPro" id="IPR052895">
    <property type="entry name" value="HetReg/Transcr_Mod"/>
</dbReference>
<dbReference type="Pfam" id="PF06985">
    <property type="entry name" value="HET"/>
    <property type="match status" value="1"/>
</dbReference>
<sequence>MAALHVAPERFQPYQYEPLPSKTSIRVVKILGEDPDAAICGVPLVRCRLKFVELDDNEAANESDDESGDESDDEPDDESASAPTPSSSAPSSEASSSSSSSSSDCSYQALSYTWSSPLSPDRSEPTEEQQEASAQSAAAYRPLNQWPILVDGRLFFVRRNLYDFVRRVATLRDFEAAREPYGKTAVVEAAEDGDLARVRELVALGADLSRVDCFGETALHYAAENGHAEIVRALVRAGADTARRDDSGRTPLDCAVQRERGDWRKVVEFLSKSDEERDDDDAAAAAAAGEDGSNTTTNATRERLQNPWQSLATASGNFWIDAICIDQENLNERNVQVAMMPTIYRSAKSVLVWLGSDPVSDEVYDLLGFAATAVSATPSPPSSPAAAQETEALDANDKLTSPPPLPPLASLPEHLRPLLERNDYVYYITRGDVHWRTVHLHGKHSELDGFLLRSWFQRVWIIQEIGLARGAVTMWQGPRQWQWDDLVRLLHLLEKAGLNRALKPHEADVKFAIGQRATEPWTLARIRLVVQPGKHEHEHGQGHGYGHVPPGRRVEEEEEEEVAAAQAQLGRMTVTGPEAEAEAEERTSHMMSLPMLLALTWNFYSSDPRDKIFALLSMAKPLAGEPRIAVDYRQPVPALYTRAAHHFLRGTGAESYTSDLWGARERESLEPLEGLSFVYRYRRTDQVYPGVSGLPSWVPDFSSRIGNRLYDRRFAAAAGTQQPPLQEEKTAAAAAAAAARDWSKLRVHAATIDEVAHLEDKSTDGYEDVRSWLRLLAALPPHYRHGRQHVVEALRQTFVADDDWEPDPKHPDPVDGFREFLWWELVRLKGDDEDFEAALAALQALLPILQQKEKETEEEEEGGTAAPLGPISSFLPTVEEVMGRPPPEYWCLSHGPECFASSERPTFRERLFRTYRYRKLCVTKAGYLGLCPLETQRGDTVHLLAGYRTPVVMRRLPPRAQGGSAEPELEQLAFVGEAYLHGVMHGEALTPEVRARFRDVEIV</sequence>